<evidence type="ECO:0000313" key="5">
    <source>
        <dbReference type="Proteomes" id="UP000269396"/>
    </source>
</evidence>
<dbReference type="EMBL" id="UZAL01026926">
    <property type="protein sequence ID" value="VDP27672.1"/>
    <property type="molecule type" value="Genomic_DNA"/>
</dbReference>
<dbReference type="Pfam" id="PF15902">
    <property type="entry name" value="Sortilin-Vps10"/>
    <property type="match status" value="1"/>
</dbReference>
<protein>
    <recommendedName>
        <fullName evidence="3">Sortilin N-terminal domain-containing protein</fullName>
    </recommendedName>
</protein>
<dbReference type="GO" id="GO:0006892">
    <property type="term" value="P:post-Golgi vesicle-mediated transport"/>
    <property type="evidence" value="ECO:0007669"/>
    <property type="project" value="TreeGrafter"/>
</dbReference>
<gene>
    <name evidence="4" type="ORF">SMTD_LOCUS5230</name>
</gene>
<evidence type="ECO:0000259" key="3">
    <source>
        <dbReference type="Pfam" id="PF15902"/>
    </source>
</evidence>
<evidence type="ECO:0000256" key="2">
    <source>
        <dbReference type="SAM" id="MobiDB-lite"/>
    </source>
</evidence>
<reference evidence="4 5" key="1">
    <citation type="submission" date="2018-11" db="EMBL/GenBank/DDBJ databases">
        <authorList>
            <consortium name="Pathogen Informatics"/>
        </authorList>
    </citation>
    <scope>NUCLEOTIDE SEQUENCE [LARGE SCALE GENOMIC DNA]</scope>
    <source>
        <strain>Denwood</strain>
        <strain evidence="5">Zambia</strain>
    </source>
</reference>
<feature type="domain" description="Sortilin N-terminal" evidence="3">
    <location>
        <begin position="141"/>
        <end position="258"/>
    </location>
</feature>
<feature type="region of interest" description="Disordered" evidence="2">
    <location>
        <begin position="364"/>
        <end position="404"/>
    </location>
</feature>
<feature type="compositionally biased region" description="Basic and acidic residues" evidence="2">
    <location>
        <begin position="384"/>
        <end position="397"/>
    </location>
</feature>
<keyword evidence="1" id="KW-0677">Repeat</keyword>
<organism evidence="4 5">
    <name type="scientific">Schistosoma mattheei</name>
    <dbReference type="NCBI Taxonomy" id="31246"/>
    <lineage>
        <taxon>Eukaryota</taxon>
        <taxon>Metazoa</taxon>
        <taxon>Spiralia</taxon>
        <taxon>Lophotrochozoa</taxon>
        <taxon>Platyhelminthes</taxon>
        <taxon>Trematoda</taxon>
        <taxon>Digenea</taxon>
        <taxon>Strigeidida</taxon>
        <taxon>Schistosomatoidea</taxon>
        <taxon>Schistosomatidae</taxon>
        <taxon>Schistosoma</taxon>
    </lineage>
</organism>
<dbReference type="STRING" id="31246.A0A183NSZ4"/>
<dbReference type="InterPro" id="IPR031778">
    <property type="entry name" value="Sortilin_N"/>
</dbReference>
<evidence type="ECO:0000256" key="1">
    <source>
        <dbReference type="ARBA" id="ARBA00022737"/>
    </source>
</evidence>
<dbReference type="AlphaFoldDB" id="A0A183NSZ4"/>
<keyword evidence="5" id="KW-1185">Reference proteome</keyword>
<name>A0A183NSZ4_9TREM</name>
<feature type="compositionally biased region" description="Low complexity" evidence="2">
    <location>
        <begin position="46"/>
        <end position="61"/>
    </location>
</feature>
<dbReference type="GO" id="GO:0016020">
    <property type="term" value="C:membrane"/>
    <property type="evidence" value="ECO:0007669"/>
    <property type="project" value="TreeGrafter"/>
</dbReference>
<dbReference type="PANTHER" id="PTHR12106:SF23">
    <property type="entry name" value="SORTILIN"/>
    <property type="match status" value="1"/>
</dbReference>
<dbReference type="Proteomes" id="UP000269396">
    <property type="component" value="Unassembled WGS sequence"/>
</dbReference>
<sequence length="505" mass="55110">MRGTYLATRLNPDRTLYTVITHDRGASWHPLGTPINVQDTCQSKPATSTTSSTTTTTTDATAEATITETTFNDATMSTVKVNNNHNNNTMGNVGSEDISDVISTSDNSLSSTTNNPSRDPVQTNIENSTPSEIWRPDPNMSDLLSTDPSSVKVCGLQISNQFSIKNRVIASPPLSIAAAPGLILAHGHVATHLKNTPADVFVSSDGGYTWLKALDGPHHYQIANRGGLIVAVPAETLWPDVLRFSTDEGKCWHTIPLRTGQWSINESNRYQVNNNEDDSMKSQAHHDDMLDDSEESLDKIKSASVKVTDIPSPTEGQRIVFDKNTIPITTGSSSDAVPHTTTTITTITTSTTVNASTINNINNGTNNISPMSTTISSPTNQMHADSHHQFQTNDDKWSSASSSSSSQRTDEIVVFTGLVTEPGGRAMAAAVYGYGTATQRWRVAVVDFRTNGMIKRKCKYIHISTVNSSYFDEKDDLSSTTIVNQETIKRMNKQPRNYLLFVDYI</sequence>
<feature type="compositionally biased region" description="Low complexity" evidence="2">
    <location>
        <begin position="364"/>
        <end position="380"/>
    </location>
</feature>
<accession>A0A183NSZ4</accession>
<feature type="compositionally biased region" description="Polar residues" evidence="2">
    <location>
        <begin position="120"/>
        <end position="131"/>
    </location>
</feature>
<feature type="compositionally biased region" description="Low complexity" evidence="2">
    <location>
        <begin position="103"/>
        <end position="117"/>
    </location>
</feature>
<dbReference type="InterPro" id="IPR050310">
    <property type="entry name" value="VPS10-sortilin"/>
</dbReference>
<feature type="region of interest" description="Disordered" evidence="2">
    <location>
        <begin position="82"/>
        <end position="138"/>
    </location>
</feature>
<dbReference type="SUPFAM" id="SSF110296">
    <property type="entry name" value="Oligoxyloglucan reducing end-specific cellobiohydrolase"/>
    <property type="match status" value="1"/>
</dbReference>
<proteinExistence type="predicted"/>
<feature type="region of interest" description="Disordered" evidence="2">
    <location>
        <begin position="37"/>
        <end position="61"/>
    </location>
</feature>
<evidence type="ECO:0000313" key="4">
    <source>
        <dbReference type="EMBL" id="VDP27672.1"/>
    </source>
</evidence>
<dbReference type="PANTHER" id="PTHR12106">
    <property type="entry name" value="SORTILIN RELATED"/>
    <property type="match status" value="1"/>
</dbReference>
<dbReference type="GO" id="GO:0005794">
    <property type="term" value="C:Golgi apparatus"/>
    <property type="evidence" value="ECO:0007669"/>
    <property type="project" value="TreeGrafter"/>
</dbReference>